<dbReference type="PANTHER" id="PTHR23517:SF15">
    <property type="entry name" value="PROTON-DEPENDENT OLIGOPEPTIDE FAMILY TRANSPORT PROTEIN"/>
    <property type="match status" value="1"/>
</dbReference>
<dbReference type="Proteomes" id="UP000054729">
    <property type="component" value="Unassembled WGS sequence"/>
</dbReference>
<keyword evidence="4 8" id="KW-0812">Transmembrane</keyword>
<feature type="transmembrane region" description="Helical" evidence="8">
    <location>
        <begin position="21"/>
        <end position="43"/>
    </location>
</feature>
<name>A0A0W1A1F7_9GAMM</name>
<dbReference type="InterPro" id="IPR020846">
    <property type="entry name" value="MFS_dom"/>
</dbReference>
<evidence type="ECO:0000256" key="3">
    <source>
        <dbReference type="ARBA" id="ARBA00022475"/>
    </source>
</evidence>
<proteinExistence type="predicted"/>
<dbReference type="STRING" id="66969.Lwal_3106"/>
<dbReference type="NCBIfam" id="TIGR00924">
    <property type="entry name" value="yjdL_sub1_fam"/>
    <property type="match status" value="1"/>
</dbReference>
<feature type="transmembrane region" description="Helical" evidence="8">
    <location>
        <begin position="84"/>
        <end position="102"/>
    </location>
</feature>
<evidence type="ECO:0000256" key="4">
    <source>
        <dbReference type="ARBA" id="ARBA00022692"/>
    </source>
</evidence>
<reference evidence="10 11" key="1">
    <citation type="submission" date="2015-11" db="EMBL/GenBank/DDBJ databases">
        <title>Genomic analysis of 38 Legionella species identifies large and diverse effector repertoires.</title>
        <authorList>
            <person name="Burstein D."/>
            <person name="Amaro F."/>
            <person name="Zusman T."/>
            <person name="Lifshitz Z."/>
            <person name="Cohen O."/>
            <person name="Gilbert J.A."/>
            <person name="Pupko T."/>
            <person name="Shuman H.A."/>
            <person name="Segal G."/>
        </authorList>
    </citation>
    <scope>NUCLEOTIDE SEQUENCE [LARGE SCALE GENOMIC DNA]</scope>
    <source>
        <strain evidence="10 11">ATCC 51914</strain>
    </source>
</reference>
<evidence type="ECO:0000256" key="7">
    <source>
        <dbReference type="ARBA" id="ARBA00023136"/>
    </source>
</evidence>
<dbReference type="PANTHER" id="PTHR23517">
    <property type="entry name" value="RESISTANCE PROTEIN MDTM, PUTATIVE-RELATED-RELATED"/>
    <property type="match status" value="1"/>
</dbReference>
<evidence type="ECO:0000313" key="10">
    <source>
        <dbReference type="EMBL" id="KTD75065.1"/>
    </source>
</evidence>
<comment type="subcellular location">
    <subcellularLocation>
        <location evidence="1">Cell membrane</location>
        <topology evidence="1">Multi-pass membrane protein</topology>
    </subcellularLocation>
</comment>
<organism evidence="10 11">
    <name type="scientific">Legionella waltersii</name>
    <dbReference type="NCBI Taxonomy" id="66969"/>
    <lineage>
        <taxon>Bacteria</taxon>
        <taxon>Pseudomonadati</taxon>
        <taxon>Pseudomonadota</taxon>
        <taxon>Gammaproteobacteria</taxon>
        <taxon>Legionellales</taxon>
        <taxon>Legionellaceae</taxon>
        <taxon>Legionella</taxon>
    </lineage>
</organism>
<feature type="transmembrane region" description="Helical" evidence="8">
    <location>
        <begin position="316"/>
        <end position="336"/>
    </location>
</feature>
<dbReference type="RefSeq" id="WP_058481698.1">
    <property type="nucleotide sequence ID" value="NZ_CAAAIQ010000005.1"/>
</dbReference>
<comment type="caution">
    <text evidence="10">The sequence shown here is derived from an EMBL/GenBank/DDBJ whole genome shotgun (WGS) entry which is preliminary data.</text>
</comment>
<sequence length="509" mass="56043">MSIMSKKMDLWKSMPNGTAALFFIQIVATLSFSVLYSTLVLYMKGKLGIPVATANSIMGVFIAFNFALHLLGGFWGGRLMSNRALFCVGMIAQVIGCVLLSFGTQSFLYYGLAAFLTGSGLNVTCINCMLTQMFSPEDNRRETAFLWNYAGMNVGFFIGFTLSGIFQISQNYQRLFLLSSLGNLIAVLICFYFWQQLSDINTAYSQKTKEEQRKSIRYGILFVMMLPLAISQLLQFSSFANKLVILTGVAMLLVILYLAYQQPNKIAKDKIIGFTVLMLVGTVFWMLYQIGPMGLTVFIDNNVQRHFGGWVIAPQWFQNINTIVIVFGGPLLGIMLNRMRHNGSQINIPAQFAYALLFIGIAFAILPIGIAYANPDGMVNPSWVVTSFVLQSIGELLISPIGYAMIGALAPSSLQGVMMGMWMLNTGVGATLSSYSSNLMIVGQSSSSPLVTNSGYSNVFLMLGLFAIFSSMIVFILVPKLRKLTNENKFSDCTDSVKSVSSNRVALCE</sequence>
<dbReference type="PROSITE" id="PS50850">
    <property type="entry name" value="MFS"/>
    <property type="match status" value="1"/>
</dbReference>
<feature type="transmembrane region" description="Helical" evidence="8">
    <location>
        <begin position="271"/>
        <end position="288"/>
    </location>
</feature>
<accession>A0A0W1A1F7</accession>
<evidence type="ECO:0000256" key="2">
    <source>
        <dbReference type="ARBA" id="ARBA00022448"/>
    </source>
</evidence>
<protein>
    <submittedName>
        <fullName evidence="10">Peptide transport protein, POT family</fullName>
    </submittedName>
</protein>
<keyword evidence="2" id="KW-0813">Transport</keyword>
<feature type="transmembrane region" description="Helical" evidence="8">
    <location>
        <begin position="455"/>
        <end position="478"/>
    </location>
</feature>
<dbReference type="GO" id="GO:0005886">
    <property type="term" value="C:plasma membrane"/>
    <property type="evidence" value="ECO:0007669"/>
    <property type="project" value="UniProtKB-SubCell"/>
</dbReference>
<gene>
    <name evidence="10" type="ORF">Lwal_3106</name>
</gene>
<keyword evidence="6 8" id="KW-1133">Transmembrane helix</keyword>
<evidence type="ECO:0000256" key="6">
    <source>
        <dbReference type="ARBA" id="ARBA00022989"/>
    </source>
</evidence>
<feature type="transmembrane region" description="Helical" evidence="8">
    <location>
        <begin position="215"/>
        <end position="234"/>
    </location>
</feature>
<dbReference type="PATRIC" id="fig|66969.6.peg.3393"/>
<dbReference type="EMBL" id="LNZB01000060">
    <property type="protein sequence ID" value="KTD75065.1"/>
    <property type="molecule type" value="Genomic_DNA"/>
</dbReference>
<dbReference type="InterPro" id="IPR000109">
    <property type="entry name" value="POT_fam"/>
</dbReference>
<dbReference type="InterPro" id="IPR005279">
    <property type="entry name" value="Dipep/tripep_permease"/>
</dbReference>
<keyword evidence="11" id="KW-1185">Reference proteome</keyword>
<keyword evidence="5" id="KW-0571">Peptide transport</keyword>
<feature type="transmembrane region" description="Helical" evidence="8">
    <location>
        <begin position="108"/>
        <end position="134"/>
    </location>
</feature>
<evidence type="ECO:0000259" key="9">
    <source>
        <dbReference type="PROSITE" id="PS50850"/>
    </source>
</evidence>
<dbReference type="InterPro" id="IPR050171">
    <property type="entry name" value="MFS_Transporters"/>
</dbReference>
<keyword evidence="7 8" id="KW-0472">Membrane</keyword>
<feature type="transmembrane region" description="Helical" evidence="8">
    <location>
        <begin position="240"/>
        <end position="259"/>
    </location>
</feature>
<evidence type="ECO:0000256" key="5">
    <source>
        <dbReference type="ARBA" id="ARBA00022856"/>
    </source>
</evidence>
<feature type="transmembrane region" description="Helical" evidence="8">
    <location>
        <begin position="348"/>
        <end position="373"/>
    </location>
</feature>
<dbReference type="Gene3D" id="1.20.1250.20">
    <property type="entry name" value="MFS general substrate transporter like domains"/>
    <property type="match status" value="1"/>
</dbReference>
<keyword evidence="5" id="KW-0653">Protein transport</keyword>
<dbReference type="OrthoDB" id="9772725at2"/>
<dbReference type="InterPro" id="IPR036259">
    <property type="entry name" value="MFS_trans_sf"/>
</dbReference>
<evidence type="ECO:0000313" key="11">
    <source>
        <dbReference type="Proteomes" id="UP000054729"/>
    </source>
</evidence>
<evidence type="ECO:0000256" key="8">
    <source>
        <dbReference type="SAM" id="Phobius"/>
    </source>
</evidence>
<evidence type="ECO:0000256" key="1">
    <source>
        <dbReference type="ARBA" id="ARBA00004651"/>
    </source>
</evidence>
<dbReference type="GO" id="GO:1904680">
    <property type="term" value="F:peptide transmembrane transporter activity"/>
    <property type="evidence" value="ECO:0007669"/>
    <property type="project" value="InterPro"/>
</dbReference>
<feature type="transmembrane region" description="Helical" evidence="8">
    <location>
        <begin position="49"/>
        <end position="72"/>
    </location>
</feature>
<dbReference type="AlphaFoldDB" id="A0A0W1A1F7"/>
<feature type="transmembrane region" description="Helical" evidence="8">
    <location>
        <begin position="146"/>
        <end position="169"/>
    </location>
</feature>
<dbReference type="SUPFAM" id="SSF103473">
    <property type="entry name" value="MFS general substrate transporter"/>
    <property type="match status" value="1"/>
</dbReference>
<feature type="transmembrane region" description="Helical" evidence="8">
    <location>
        <begin position="385"/>
        <end position="410"/>
    </location>
</feature>
<feature type="transmembrane region" description="Helical" evidence="8">
    <location>
        <begin position="422"/>
        <end position="443"/>
    </location>
</feature>
<dbReference type="Pfam" id="PF00854">
    <property type="entry name" value="PTR2"/>
    <property type="match status" value="1"/>
</dbReference>
<feature type="transmembrane region" description="Helical" evidence="8">
    <location>
        <begin position="175"/>
        <end position="194"/>
    </location>
</feature>
<dbReference type="GO" id="GO:0015833">
    <property type="term" value="P:peptide transport"/>
    <property type="evidence" value="ECO:0007669"/>
    <property type="project" value="UniProtKB-KW"/>
</dbReference>
<keyword evidence="3" id="KW-1003">Cell membrane</keyword>
<feature type="domain" description="Major facilitator superfamily (MFS) profile" evidence="9">
    <location>
        <begin position="17"/>
        <end position="482"/>
    </location>
</feature>